<dbReference type="STRING" id="703135.A0A2A9N7B5"/>
<dbReference type="InterPro" id="IPR036915">
    <property type="entry name" value="Cyclin-like_sf"/>
</dbReference>
<proteinExistence type="predicted"/>
<keyword evidence="2" id="KW-1185">Reference proteome</keyword>
<organism evidence="1 2">
    <name type="scientific">Amanita thiersii Skay4041</name>
    <dbReference type="NCBI Taxonomy" id="703135"/>
    <lineage>
        <taxon>Eukaryota</taxon>
        <taxon>Fungi</taxon>
        <taxon>Dikarya</taxon>
        <taxon>Basidiomycota</taxon>
        <taxon>Agaricomycotina</taxon>
        <taxon>Agaricomycetes</taxon>
        <taxon>Agaricomycetidae</taxon>
        <taxon>Agaricales</taxon>
        <taxon>Pluteineae</taxon>
        <taxon>Amanitaceae</taxon>
        <taxon>Amanita</taxon>
    </lineage>
</organism>
<dbReference type="Gene3D" id="1.10.472.10">
    <property type="entry name" value="Cyclin-like"/>
    <property type="match status" value="2"/>
</dbReference>
<sequence>MAPMEQDCVGLLVIVAVNVAVKFTESIALDVKYAMEVSGWWYSPDRVLCAEKWLLGALEYEVYCGCSPWYWMRYGNGPRTSGAEQEASHLEDLLVQVMLLDYRFIGERPSVQALVAIYTAGMILGVEKEEIKRRCQRLGCDVDTDVDEKLGRGCELVMKIVGEEEFGGLRLGQIYMEETMCMVSRRASEWARGKCFV</sequence>
<protein>
    <recommendedName>
        <fullName evidence="3">Cyclin C-terminal domain-containing protein</fullName>
    </recommendedName>
</protein>
<dbReference type="EMBL" id="KZ302217">
    <property type="protein sequence ID" value="PFH46255.1"/>
    <property type="molecule type" value="Genomic_DNA"/>
</dbReference>
<gene>
    <name evidence="1" type="ORF">AMATHDRAFT_70261</name>
</gene>
<dbReference type="AlphaFoldDB" id="A0A2A9N7B5"/>
<dbReference type="OrthoDB" id="5590282at2759"/>
<evidence type="ECO:0000313" key="2">
    <source>
        <dbReference type="Proteomes" id="UP000242287"/>
    </source>
</evidence>
<dbReference type="SUPFAM" id="SSF47954">
    <property type="entry name" value="Cyclin-like"/>
    <property type="match status" value="1"/>
</dbReference>
<name>A0A2A9N7B5_9AGAR</name>
<dbReference type="Proteomes" id="UP000242287">
    <property type="component" value="Unassembled WGS sequence"/>
</dbReference>
<reference evidence="1 2" key="1">
    <citation type="submission" date="2014-02" db="EMBL/GenBank/DDBJ databases">
        <title>Transposable element dynamics among asymbiotic and ectomycorrhizal Amanita fungi.</title>
        <authorList>
            <consortium name="DOE Joint Genome Institute"/>
            <person name="Hess J."/>
            <person name="Skrede I."/>
            <person name="Wolfe B."/>
            <person name="LaButti K."/>
            <person name="Ohm R.A."/>
            <person name="Grigoriev I.V."/>
            <person name="Pringle A."/>
        </authorList>
    </citation>
    <scope>NUCLEOTIDE SEQUENCE [LARGE SCALE GENOMIC DNA]</scope>
    <source>
        <strain evidence="1 2">SKay4041</strain>
    </source>
</reference>
<accession>A0A2A9N7B5</accession>
<evidence type="ECO:0008006" key="3">
    <source>
        <dbReference type="Google" id="ProtNLM"/>
    </source>
</evidence>
<evidence type="ECO:0000313" key="1">
    <source>
        <dbReference type="EMBL" id="PFH46255.1"/>
    </source>
</evidence>